<dbReference type="Proteomes" id="UP001139319">
    <property type="component" value="Unassembled WGS sequence"/>
</dbReference>
<reference evidence="5" key="1">
    <citation type="submission" date="2022-05" db="EMBL/GenBank/DDBJ databases">
        <authorList>
            <person name="Sun H.-N."/>
        </authorList>
    </citation>
    <scope>NUCLEOTIDE SEQUENCE</scope>
    <source>
        <strain evidence="5">HB14</strain>
    </source>
</reference>
<proteinExistence type="predicted"/>
<sequence>MRHVYFISCFCFAAIMGLSACSPGPSGELEVAARNVQSGALGRTGDFAVVGSAYHGGSYWSVAEGERLFDWNHTQGETSLLLRTALSPDGGWAVTVDELSQVLWNTASGESAAYWRLPAEALSVALGRHGNVALLGLADGRALVYDLRRGGILREFAHGSAVNSVALSDDLGVMLTGSEDGKVRVWDSNSGQTRHQRQYSEPVQQVALSADGTRAVAAAKYDRVEVFTTADNQSLWQLPFNRERVKRGLNISAARFSRDGRYLLTGRPDGFVQLWDIDAQSDIYTWQLPKRKAWQPSASPVLDISFTTNPDLYRAMSGNGFIYTLSY</sequence>
<dbReference type="RefSeq" id="WP_253968753.1">
    <property type="nucleotide sequence ID" value="NZ_JAMFTH010000005.1"/>
</dbReference>
<dbReference type="PANTHER" id="PTHR22840:SF12">
    <property type="entry name" value="WD REPEAT-CONTAINING PROTEIN 36"/>
    <property type="match status" value="1"/>
</dbReference>
<evidence type="ECO:0000256" key="4">
    <source>
        <dbReference type="SAM" id="SignalP"/>
    </source>
</evidence>
<dbReference type="GO" id="GO:0006364">
    <property type="term" value="P:rRNA processing"/>
    <property type="evidence" value="ECO:0007669"/>
    <property type="project" value="TreeGrafter"/>
</dbReference>
<dbReference type="PROSITE" id="PS50082">
    <property type="entry name" value="WD_REPEATS_2"/>
    <property type="match status" value="2"/>
</dbReference>
<protein>
    <submittedName>
        <fullName evidence="5">WD40 repeat domain-containing protein</fullName>
    </submittedName>
</protein>
<evidence type="ECO:0000256" key="1">
    <source>
        <dbReference type="ARBA" id="ARBA00022574"/>
    </source>
</evidence>
<organism evidence="5 6">
    <name type="scientific">Gilvimarinus xylanilyticus</name>
    <dbReference type="NCBI Taxonomy" id="2944139"/>
    <lineage>
        <taxon>Bacteria</taxon>
        <taxon>Pseudomonadati</taxon>
        <taxon>Pseudomonadota</taxon>
        <taxon>Gammaproteobacteria</taxon>
        <taxon>Cellvibrionales</taxon>
        <taxon>Cellvibrionaceae</taxon>
        <taxon>Gilvimarinus</taxon>
    </lineage>
</organism>
<dbReference type="PROSITE" id="PS51257">
    <property type="entry name" value="PROKAR_LIPOPROTEIN"/>
    <property type="match status" value="1"/>
</dbReference>
<evidence type="ECO:0000256" key="2">
    <source>
        <dbReference type="ARBA" id="ARBA00022737"/>
    </source>
</evidence>
<keyword evidence="2" id="KW-0677">Repeat</keyword>
<feature type="chain" id="PRO_5040969214" evidence="4">
    <location>
        <begin position="21"/>
        <end position="327"/>
    </location>
</feature>
<feature type="repeat" description="WD" evidence="3">
    <location>
        <begin position="251"/>
        <end position="285"/>
    </location>
</feature>
<keyword evidence="1 3" id="KW-0853">WD repeat</keyword>
<dbReference type="PROSITE" id="PS00678">
    <property type="entry name" value="WD_REPEATS_1"/>
    <property type="match status" value="2"/>
</dbReference>
<dbReference type="InterPro" id="IPR001680">
    <property type="entry name" value="WD40_rpt"/>
</dbReference>
<gene>
    <name evidence="5" type="ORF">M6D89_14235</name>
</gene>
<dbReference type="InterPro" id="IPR019775">
    <property type="entry name" value="WD40_repeat_CS"/>
</dbReference>
<dbReference type="Gene3D" id="2.130.10.10">
    <property type="entry name" value="YVTN repeat-like/Quinoprotein amine dehydrogenase"/>
    <property type="match status" value="2"/>
</dbReference>
<name>A0A9X2KU23_9GAMM</name>
<dbReference type="PROSITE" id="PS50294">
    <property type="entry name" value="WD_REPEATS_REGION"/>
    <property type="match status" value="1"/>
</dbReference>
<keyword evidence="4" id="KW-0732">Signal</keyword>
<dbReference type="Pfam" id="PF00400">
    <property type="entry name" value="WD40"/>
    <property type="match status" value="2"/>
</dbReference>
<reference evidence="5" key="2">
    <citation type="submission" date="2023-01" db="EMBL/GenBank/DDBJ databases">
        <title>Gilvimarinus xylanilyticus HB14 isolated from Caulerpa lentillifera aquaculture base in Hainan, China.</title>
        <authorList>
            <person name="Zhang Y.-J."/>
        </authorList>
    </citation>
    <scope>NUCLEOTIDE SEQUENCE</scope>
    <source>
        <strain evidence="5">HB14</strain>
    </source>
</reference>
<dbReference type="EMBL" id="JAMFTH010000005">
    <property type="protein sequence ID" value="MCP8900461.1"/>
    <property type="molecule type" value="Genomic_DNA"/>
</dbReference>
<keyword evidence="6" id="KW-1185">Reference proteome</keyword>
<dbReference type="SMART" id="SM00320">
    <property type="entry name" value="WD40"/>
    <property type="match status" value="2"/>
</dbReference>
<evidence type="ECO:0000313" key="6">
    <source>
        <dbReference type="Proteomes" id="UP001139319"/>
    </source>
</evidence>
<dbReference type="InterPro" id="IPR015943">
    <property type="entry name" value="WD40/YVTN_repeat-like_dom_sf"/>
</dbReference>
<evidence type="ECO:0000256" key="3">
    <source>
        <dbReference type="PROSITE-ProRule" id="PRU00221"/>
    </source>
</evidence>
<evidence type="ECO:0000313" key="5">
    <source>
        <dbReference type="EMBL" id="MCP8900461.1"/>
    </source>
</evidence>
<dbReference type="InterPro" id="IPR011047">
    <property type="entry name" value="Quinoprotein_ADH-like_sf"/>
</dbReference>
<accession>A0A9X2KU23</accession>
<comment type="caution">
    <text evidence="5">The sequence shown here is derived from an EMBL/GenBank/DDBJ whole genome shotgun (WGS) entry which is preliminary data.</text>
</comment>
<dbReference type="SUPFAM" id="SSF50998">
    <property type="entry name" value="Quinoprotein alcohol dehydrogenase-like"/>
    <property type="match status" value="1"/>
</dbReference>
<dbReference type="AlphaFoldDB" id="A0A9X2KU23"/>
<feature type="repeat" description="WD" evidence="3">
    <location>
        <begin position="155"/>
        <end position="196"/>
    </location>
</feature>
<dbReference type="PANTHER" id="PTHR22840">
    <property type="entry name" value="WD REPEAT-CONTAINING PROTEIN 36"/>
    <property type="match status" value="1"/>
</dbReference>
<feature type="signal peptide" evidence="4">
    <location>
        <begin position="1"/>
        <end position="20"/>
    </location>
</feature>